<comment type="caution">
    <text evidence="2">The sequence shown here is derived from an EMBL/GenBank/DDBJ whole genome shotgun (WGS) entry which is preliminary data.</text>
</comment>
<organism evidence="2 3">
    <name type="scientific">Cymbomonas tetramitiformis</name>
    <dbReference type="NCBI Taxonomy" id="36881"/>
    <lineage>
        <taxon>Eukaryota</taxon>
        <taxon>Viridiplantae</taxon>
        <taxon>Chlorophyta</taxon>
        <taxon>Pyramimonadophyceae</taxon>
        <taxon>Pyramimonadales</taxon>
        <taxon>Pyramimonadaceae</taxon>
        <taxon>Cymbomonas</taxon>
    </lineage>
</organism>
<dbReference type="AlphaFoldDB" id="A0AAE0F8F5"/>
<evidence type="ECO:0000313" key="3">
    <source>
        <dbReference type="Proteomes" id="UP001190700"/>
    </source>
</evidence>
<sequence length="141" mass="15218">MRTGGSDALGGKSVRRGERVVLGGKSVGRGERDVLGGKSVGRDERDVLGGKSVRRGDRDVLGGKSMLEEDAKLTGATLHFVEDKISTLEKVCTVSALDHWNLYLVDWGYNTVEERERAIANPRIAVIGTEEFVALMTNGST</sequence>
<dbReference type="EMBL" id="LGRX02023035">
    <property type="protein sequence ID" value="KAK3254920.1"/>
    <property type="molecule type" value="Genomic_DNA"/>
</dbReference>
<protein>
    <submittedName>
        <fullName evidence="2">Uncharacterized protein</fullName>
    </submittedName>
</protein>
<name>A0AAE0F8F5_9CHLO</name>
<reference evidence="2 3" key="1">
    <citation type="journal article" date="2015" name="Genome Biol. Evol.">
        <title>Comparative Genomics of a Bacterivorous Green Alga Reveals Evolutionary Causalities and Consequences of Phago-Mixotrophic Mode of Nutrition.</title>
        <authorList>
            <person name="Burns J.A."/>
            <person name="Paasch A."/>
            <person name="Narechania A."/>
            <person name="Kim E."/>
        </authorList>
    </citation>
    <scope>NUCLEOTIDE SEQUENCE [LARGE SCALE GENOMIC DNA]</scope>
    <source>
        <strain evidence="2 3">PLY_AMNH</strain>
    </source>
</reference>
<evidence type="ECO:0000256" key="1">
    <source>
        <dbReference type="SAM" id="MobiDB-lite"/>
    </source>
</evidence>
<feature type="compositionally biased region" description="Basic and acidic residues" evidence="1">
    <location>
        <begin position="28"/>
        <end position="50"/>
    </location>
</feature>
<feature type="region of interest" description="Disordered" evidence="1">
    <location>
        <begin position="1"/>
        <end position="50"/>
    </location>
</feature>
<proteinExistence type="predicted"/>
<dbReference type="Proteomes" id="UP001190700">
    <property type="component" value="Unassembled WGS sequence"/>
</dbReference>
<gene>
    <name evidence="2" type="ORF">CYMTET_35882</name>
</gene>
<evidence type="ECO:0000313" key="2">
    <source>
        <dbReference type="EMBL" id="KAK3254920.1"/>
    </source>
</evidence>
<accession>A0AAE0F8F5</accession>
<keyword evidence="3" id="KW-1185">Reference proteome</keyword>